<evidence type="ECO:0000256" key="1">
    <source>
        <dbReference type="SAM" id="Phobius"/>
    </source>
</evidence>
<dbReference type="Proteomes" id="UP001597187">
    <property type="component" value="Unassembled WGS sequence"/>
</dbReference>
<evidence type="ECO:0000313" key="3">
    <source>
        <dbReference type="Proteomes" id="UP001597187"/>
    </source>
</evidence>
<dbReference type="RefSeq" id="WP_250875618.1">
    <property type="nucleotide sequence ID" value="NZ_JALXFV010000010.1"/>
</dbReference>
<evidence type="ECO:0000313" key="2">
    <source>
        <dbReference type="EMBL" id="MFD1515693.1"/>
    </source>
</evidence>
<keyword evidence="3" id="KW-1185">Reference proteome</keyword>
<feature type="transmembrane region" description="Helical" evidence="1">
    <location>
        <begin position="60"/>
        <end position="82"/>
    </location>
</feature>
<comment type="caution">
    <text evidence="2">The sequence shown here is derived from an EMBL/GenBank/DDBJ whole genome shotgun (WGS) entry which is preliminary data.</text>
</comment>
<keyword evidence="1" id="KW-1133">Transmembrane helix</keyword>
<proteinExistence type="predicted"/>
<protein>
    <recommendedName>
        <fullName evidence="4">DUF3267 domain-containing protein</fullName>
    </recommendedName>
</protein>
<reference evidence="2 3" key="1">
    <citation type="journal article" date="2019" name="Int. J. Syst. Evol. Microbiol.">
        <title>The Global Catalogue of Microorganisms (GCM) 10K type strain sequencing project: providing services to taxonomists for standard genome sequencing and annotation.</title>
        <authorList>
            <consortium name="The Broad Institute Genomics Platform"/>
            <consortium name="The Broad Institute Genome Sequencing Center for Infectious Disease"/>
            <person name="Wu L."/>
            <person name="Ma J."/>
        </authorList>
    </citation>
    <scope>NUCLEOTIDE SEQUENCE [LARGE SCALE GENOMIC DNA]</scope>
    <source>
        <strain evidence="2 3">CGMCC 1.12563</strain>
    </source>
</reference>
<accession>A0ABD6B0M1</accession>
<keyword evidence="1" id="KW-0812">Transmembrane</keyword>
<evidence type="ECO:0008006" key="4">
    <source>
        <dbReference type="Google" id="ProtNLM"/>
    </source>
</evidence>
<name>A0ABD6B0M1_9EURY</name>
<keyword evidence="1" id="KW-0472">Membrane</keyword>
<sequence length="171" mass="18138">MSLLVATVLGALAIVLAAPAHELTHVAAAAPFARSTRVDWRRLDAYAELDAETSRLVDRWIGLAPVIVGLTVGLIALAVGAAPPLSLENSLLFVAWGVYTIGGDVSDYRPSYGEAEKTARSKPFEGYYKFFFGFLAMPAAWSVAQLNGYAGFGLMVVAIGVTSMGLLEAEE</sequence>
<dbReference type="EMBL" id="JBHUDC010000010">
    <property type="protein sequence ID" value="MFD1515693.1"/>
    <property type="molecule type" value="Genomic_DNA"/>
</dbReference>
<feature type="transmembrane region" description="Helical" evidence="1">
    <location>
        <begin position="149"/>
        <end position="167"/>
    </location>
</feature>
<dbReference type="AlphaFoldDB" id="A0ABD6B0M1"/>
<organism evidence="2 3">
    <name type="scientific">Halomarina rubra</name>
    <dbReference type="NCBI Taxonomy" id="2071873"/>
    <lineage>
        <taxon>Archaea</taxon>
        <taxon>Methanobacteriati</taxon>
        <taxon>Methanobacteriota</taxon>
        <taxon>Stenosarchaea group</taxon>
        <taxon>Halobacteria</taxon>
        <taxon>Halobacteriales</taxon>
        <taxon>Natronomonadaceae</taxon>
        <taxon>Halomarina</taxon>
    </lineage>
</organism>
<gene>
    <name evidence="2" type="ORF">ACFSBT_20635</name>
</gene>